<evidence type="ECO:0000313" key="7">
    <source>
        <dbReference type="Proteomes" id="UP001501920"/>
    </source>
</evidence>
<evidence type="ECO:0000313" key="6">
    <source>
        <dbReference type="Ensembl" id="ENSPNAP00000013252.2"/>
    </source>
</evidence>
<evidence type="ECO:0008006" key="8">
    <source>
        <dbReference type="Google" id="ProtNLM"/>
    </source>
</evidence>
<dbReference type="GO" id="GO:0005783">
    <property type="term" value="C:endoplasmic reticulum"/>
    <property type="evidence" value="ECO:0007669"/>
    <property type="project" value="TreeGrafter"/>
</dbReference>
<sequence length="549" mass="62992">MRLRNGTFLTVLVFGLCGLFSLSWYTAFSNPKGNVVDIYQREFLALRDRLHSAEQENLKRSKELNLVLDEIKRAIAEKQALRDINRTWSSLSGERERQLKLWNVTSSKNVLQLPSIFHHLPHLLAKETSLQPAVHIGQGRTGVSVVMGVPSVKREVHSYLTDTLSSLMSELSQAEKEDCVIVVFIAETDQQYANSVADNLKRLFPGEIQSGLLEIISPSVHFYPDFSNLKESFGDPKERVRWRTKQNLDYCFLMMYAQSKGTYYVQLEDDIVARPNYFTTMKNFALQQPSEEWMILEFSQLGFIGKMFKALDLSLIVEFMLMFYKDKPIDWLLDHIMWVKVCNPEKDAKHCDRQKANLRIRFKPSLFQHVGTHSSLAGKIQKLKDKDFGKQTLHKGHANPLAEVTTSLKTYQHFTLEKAYLGEDFFWAFTPVAGDFIRIRFFTPVRIERYFFRSGNIEHPGDKLFNTTVEVLPFDVSVCVSPSALTHSTHTLQYKWPRGNLGLLQGFQNGIAEGEVDPSFGPLEAMRLSVTTDSPVWVILSEVMVNLKK</sequence>
<reference evidence="6" key="2">
    <citation type="submission" date="2025-08" db="UniProtKB">
        <authorList>
            <consortium name="Ensembl"/>
        </authorList>
    </citation>
    <scope>IDENTIFICATION</scope>
</reference>
<evidence type="ECO:0000259" key="4">
    <source>
        <dbReference type="Pfam" id="PF04666"/>
    </source>
</evidence>
<evidence type="ECO:0000256" key="3">
    <source>
        <dbReference type="ARBA" id="ARBA00022679"/>
    </source>
</evidence>
<keyword evidence="3" id="KW-0808">Transferase</keyword>
<proteinExistence type="predicted"/>
<comment type="pathway">
    <text evidence="1">Protein modification; protein glycosylation.</text>
</comment>
<dbReference type="InterPro" id="IPR056576">
    <property type="entry name" value="MGAT4_A/B/C_C"/>
</dbReference>
<dbReference type="InterPro" id="IPR006759">
    <property type="entry name" value="Glyco_transf_54"/>
</dbReference>
<dbReference type="OMA" id="FLMFHND"/>
<dbReference type="GO" id="GO:0008375">
    <property type="term" value="F:acetylglucosaminyltransferase activity"/>
    <property type="evidence" value="ECO:0007669"/>
    <property type="project" value="TreeGrafter"/>
</dbReference>
<dbReference type="Pfam" id="PF23524">
    <property type="entry name" value="MGAT4A_C"/>
    <property type="match status" value="1"/>
</dbReference>
<keyword evidence="7" id="KW-1185">Reference proteome</keyword>
<dbReference type="PANTHER" id="PTHR12062:SF1">
    <property type="entry name" value="ALPHA-1,3-MANNOSYL-GLYCOPROTEIN 4-BETA-N-ACETYLGLUCOSAMINYLTRANSFERASE B"/>
    <property type="match status" value="1"/>
</dbReference>
<protein>
    <recommendedName>
        <fullName evidence="8">Alpha-1,3-mannosyl-glycoprotein 4-beta-N-acetylglucosaminyltransferase B</fullName>
    </recommendedName>
</protein>
<name>A0A3B4CMI9_PYGNA</name>
<dbReference type="PANTHER" id="PTHR12062">
    <property type="entry name" value="N-ACETYLGLUCOSAMINYLTRANSFERASE VI"/>
    <property type="match status" value="1"/>
</dbReference>
<feature type="domain" description="MGAT4 conserved region" evidence="4">
    <location>
        <begin position="112"/>
        <end position="388"/>
    </location>
</feature>
<evidence type="ECO:0000259" key="5">
    <source>
        <dbReference type="Pfam" id="PF23524"/>
    </source>
</evidence>
<dbReference type="GO" id="GO:0005793">
    <property type="term" value="C:endoplasmic reticulum-Golgi intermediate compartment"/>
    <property type="evidence" value="ECO:0007669"/>
    <property type="project" value="TreeGrafter"/>
</dbReference>
<evidence type="ECO:0000256" key="2">
    <source>
        <dbReference type="ARBA" id="ARBA00022676"/>
    </source>
</evidence>
<dbReference type="InterPro" id="IPR057279">
    <property type="entry name" value="MGAT4"/>
</dbReference>
<dbReference type="Ensembl" id="ENSPNAT00000020767.2">
    <property type="protein sequence ID" value="ENSPNAP00000013252.2"/>
    <property type="gene ID" value="ENSPNAG00000003582.2"/>
</dbReference>
<reference evidence="6" key="3">
    <citation type="submission" date="2025-09" db="UniProtKB">
        <authorList>
            <consortium name="Ensembl"/>
        </authorList>
    </citation>
    <scope>IDENTIFICATION</scope>
</reference>
<keyword evidence="2" id="KW-0328">Glycosyltransferase</keyword>
<gene>
    <name evidence="6" type="primary">MGAT4B</name>
</gene>
<dbReference type="Proteomes" id="UP001501920">
    <property type="component" value="Chromosome 8"/>
</dbReference>
<dbReference type="GeneTree" id="ENSGT00940000156526"/>
<reference evidence="6 7" key="1">
    <citation type="submission" date="2020-10" db="EMBL/GenBank/DDBJ databases">
        <title>Pygocentrus nattereri (red-bellied piranha) genome, fPygNat1, primary haplotype.</title>
        <authorList>
            <person name="Myers G."/>
            <person name="Meyer A."/>
            <person name="Karagic N."/>
            <person name="Pippel M."/>
            <person name="Winkler S."/>
            <person name="Tracey A."/>
            <person name="Wood J."/>
            <person name="Formenti G."/>
            <person name="Howe K."/>
            <person name="Fedrigo O."/>
            <person name="Jarvis E.D."/>
        </authorList>
    </citation>
    <scope>NUCLEOTIDE SEQUENCE [LARGE SCALE GENOMIC DNA]</scope>
</reference>
<evidence type="ECO:0000256" key="1">
    <source>
        <dbReference type="ARBA" id="ARBA00004922"/>
    </source>
</evidence>
<dbReference type="GO" id="GO:0005795">
    <property type="term" value="C:Golgi stack"/>
    <property type="evidence" value="ECO:0007669"/>
    <property type="project" value="TreeGrafter"/>
</dbReference>
<dbReference type="STRING" id="42514.ENSPNAP00000013252"/>
<organism evidence="6 7">
    <name type="scientific">Pygocentrus nattereri</name>
    <name type="common">Red-bellied piranha</name>
    <dbReference type="NCBI Taxonomy" id="42514"/>
    <lineage>
        <taxon>Eukaryota</taxon>
        <taxon>Metazoa</taxon>
        <taxon>Chordata</taxon>
        <taxon>Craniata</taxon>
        <taxon>Vertebrata</taxon>
        <taxon>Euteleostomi</taxon>
        <taxon>Actinopterygii</taxon>
        <taxon>Neopterygii</taxon>
        <taxon>Teleostei</taxon>
        <taxon>Ostariophysi</taxon>
        <taxon>Characiformes</taxon>
        <taxon>Characoidei</taxon>
        <taxon>Pygocentrus</taxon>
    </lineage>
</organism>
<dbReference type="GO" id="GO:0006487">
    <property type="term" value="P:protein N-linked glycosylation"/>
    <property type="evidence" value="ECO:0007669"/>
    <property type="project" value="TreeGrafter"/>
</dbReference>
<accession>A0A3B4CMI9</accession>
<dbReference type="AlphaFoldDB" id="A0A3B4CMI9"/>
<dbReference type="Pfam" id="PF04666">
    <property type="entry name" value="MGAT4_cons"/>
    <property type="match status" value="1"/>
</dbReference>
<feature type="domain" description="MGAT4 A/B/C C-terminal" evidence="5">
    <location>
        <begin position="402"/>
        <end position="542"/>
    </location>
</feature>